<dbReference type="InterPro" id="IPR000182">
    <property type="entry name" value="GNAT_dom"/>
</dbReference>
<dbReference type="EMBL" id="JACOFU010000001">
    <property type="protein sequence ID" value="MBC3830069.1"/>
    <property type="molecule type" value="Genomic_DNA"/>
</dbReference>
<gene>
    <name evidence="2" type="ORF">H8K33_00945</name>
</gene>
<feature type="domain" description="N-acetyltransferase" evidence="1">
    <location>
        <begin position="43"/>
        <end position="204"/>
    </location>
</feature>
<dbReference type="Pfam" id="PF13302">
    <property type="entry name" value="Acetyltransf_3"/>
    <property type="match status" value="1"/>
</dbReference>
<name>A0ABR6XKM8_9BURK</name>
<keyword evidence="3" id="KW-1185">Reference proteome</keyword>
<sequence>MSNNKVNYSQSILASLPSSAGLNIKSNNPFTAHPLPRLDSSEFHLRSIRAEDLSTWFNYLTLPQVMEHSSWQLKSPEDLQQFIQIQDWSQAQAQIKFAIVNSQDQLAGTIGFHTYSNLHLSAEIAYDLSPAFWGQGIISNACQALTKWAHQEIGLVRVQACVLDINLRSLQVLQRCDFEREGLLRQYKHIRGQARDYWMLSHIQSTNN</sequence>
<protein>
    <submittedName>
        <fullName evidence="2">GNAT family N-acetyltransferase</fullName>
    </submittedName>
</protein>
<accession>A0ABR6XKM8</accession>
<dbReference type="PANTHER" id="PTHR43441">
    <property type="entry name" value="RIBOSOMAL-PROTEIN-SERINE ACETYLTRANSFERASE"/>
    <property type="match status" value="1"/>
</dbReference>
<dbReference type="SUPFAM" id="SSF55729">
    <property type="entry name" value="Acyl-CoA N-acyltransferases (Nat)"/>
    <property type="match status" value="1"/>
</dbReference>
<dbReference type="RefSeq" id="WP_186889113.1">
    <property type="nucleotide sequence ID" value="NZ_JACOFU010000001.1"/>
</dbReference>
<proteinExistence type="predicted"/>
<dbReference type="Gene3D" id="3.40.630.30">
    <property type="match status" value="1"/>
</dbReference>
<reference evidence="2 3" key="1">
    <citation type="submission" date="2020-08" db="EMBL/GenBank/DDBJ databases">
        <title>Novel species isolated from subtropical streams in China.</title>
        <authorList>
            <person name="Lu H."/>
        </authorList>
    </citation>
    <scope>NUCLEOTIDE SEQUENCE [LARGE SCALE GENOMIC DNA]</scope>
    <source>
        <strain evidence="2 3">KCTC 52442</strain>
    </source>
</reference>
<evidence type="ECO:0000259" key="1">
    <source>
        <dbReference type="PROSITE" id="PS51186"/>
    </source>
</evidence>
<dbReference type="InterPro" id="IPR016181">
    <property type="entry name" value="Acyl_CoA_acyltransferase"/>
</dbReference>
<dbReference type="PANTHER" id="PTHR43441:SF11">
    <property type="entry name" value="RIBOSOMAL-PROTEIN-SERINE ACETYLTRANSFERASE"/>
    <property type="match status" value="1"/>
</dbReference>
<evidence type="ECO:0000313" key="2">
    <source>
        <dbReference type="EMBL" id="MBC3830069.1"/>
    </source>
</evidence>
<organism evidence="2 3">
    <name type="scientific">Undibacterium amnicola</name>
    <dbReference type="NCBI Taxonomy" id="1834038"/>
    <lineage>
        <taxon>Bacteria</taxon>
        <taxon>Pseudomonadati</taxon>
        <taxon>Pseudomonadota</taxon>
        <taxon>Betaproteobacteria</taxon>
        <taxon>Burkholderiales</taxon>
        <taxon>Oxalobacteraceae</taxon>
        <taxon>Undibacterium</taxon>
    </lineage>
</organism>
<dbReference type="Proteomes" id="UP000643610">
    <property type="component" value="Unassembled WGS sequence"/>
</dbReference>
<dbReference type="PROSITE" id="PS51186">
    <property type="entry name" value="GNAT"/>
    <property type="match status" value="1"/>
</dbReference>
<comment type="caution">
    <text evidence="2">The sequence shown here is derived from an EMBL/GenBank/DDBJ whole genome shotgun (WGS) entry which is preliminary data.</text>
</comment>
<dbReference type="InterPro" id="IPR051908">
    <property type="entry name" value="Ribosomal_N-acetyltransferase"/>
</dbReference>
<evidence type="ECO:0000313" key="3">
    <source>
        <dbReference type="Proteomes" id="UP000643610"/>
    </source>
</evidence>